<accession>A0AAV4CG80</accession>
<dbReference type="AlphaFoldDB" id="A0AAV4CG80"/>
<evidence type="ECO:0000256" key="1">
    <source>
        <dbReference type="SAM" id="Phobius"/>
    </source>
</evidence>
<dbReference type="EMBL" id="BLXT01006448">
    <property type="protein sequence ID" value="GFO31821.1"/>
    <property type="molecule type" value="Genomic_DNA"/>
</dbReference>
<evidence type="ECO:0000313" key="2">
    <source>
        <dbReference type="EMBL" id="GFO31821.1"/>
    </source>
</evidence>
<feature type="transmembrane region" description="Helical" evidence="1">
    <location>
        <begin position="17"/>
        <end position="37"/>
    </location>
</feature>
<name>A0AAV4CG80_9GAST</name>
<evidence type="ECO:0000313" key="3">
    <source>
        <dbReference type="Proteomes" id="UP000735302"/>
    </source>
</evidence>
<feature type="non-terminal residue" evidence="2">
    <location>
        <position position="237"/>
    </location>
</feature>
<comment type="caution">
    <text evidence="2">The sequence shown here is derived from an EMBL/GenBank/DDBJ whole genome shotgun (WGS) entry which is preliminary data.</text>
</comment>
<gene>
    <name evidence="2" type="ORF">PoB_005832600</name>
</gene>
<reference evidence="2 3" key="1">
    <citation type="journal article" date="2021" name="Elife">
        <title>Chloroplast acquisition without the gene transfer in kleptoplastic sea slugs, Plakobranchus ocellatus.</title>
        <authorList>
            <person name="Maeda T."/>
            <person name="Takahashi S."/>
            <person name="Yoshida T."/>
            <person name="Shimamura S."/>
            <person name="Takaki Y."/>
            <person name="Nagai Y."/>
            <person name="Toyoda A."/>
            <person name="Suzuki Y."/>
            <person name="Arimoto A."/>
            <person name="Ishii H."/>
            <person name="Satoh N."/>
            <person name="Nishiyama T."/>
            <person name="Hasebe M."/>
            <person name="Maruyama T."/>
            <person name="Minagawa J."/>
            <person name="Obokata J."/>
            <person name="Shigenobu S."/>
        </authorList>
    </citation>
    <scope>NUCLEOTIDE SEQUENCE [LARGE SCALE GENOMIC DNA]</scope>
</reference>
<keyword evidence="1" id="KW-1133">Transmembrane helix</keyword>
<evidence type="ECO:0008006" key="4">
    <source>
        <dbReference type="Google" id="ProtNLM"/>
    </source>
</evidence>
<keyword evidence="1" id="KW-0812">Transmembrane</keyword>
<dbReference type="Proteomes" id="UP000735302">
    <property type="component" value="Unassembled WGS sequence"/>
</dbReference>
<protein>
    <recommendedName>
        <fullName evidence="4">Hexosyltransferase</fullName>
    </recommendedName>
</protein>
<proteinExistence type="predicted"/>
<organism evidence="2 3">
    <name type="scientific">Plakobranchus ocellatus</name>
    <dbReference type="NCBI Taxonomy" id="259542"/>
    <lineage>
        <taxon>Eukaryota</taxon>
        <taxon>Metazoa</taxon>
        <taxon>Spiralia</taxon>
        <taxon>Lophotrochozoa</taxon>
        <taxon>Mollusca</taxon>
        <taxon>Gastropoda</taxon>
        <taxon>Heterobranchia</taxon>
        <taxon>Euthyneura</taxon>
        <taxon>Panpulmonata</taxon>
        <taxon>Sacoglossa</taxon>
        <taxon>Placobranchoidea</taxon>
        <taxon>Plakobranchidae</taxon>
        <taxon>Plakobranchus</taxon>
    </lineage>
</organism>
<keyword evidence="3" id="KW-1185">Reference proteome</keyword>
<keyword evidence="1" id="KW-0472">Membrane</keyword>
<sequence>MTCKGLLELVHVCRQKWPQLVIILLVIIILALVAFIAQSRHSVSDEGESDNGQTTPDYHSIPSYQRVSDLYKQVNAELAAGENLSHSEEEKEVLFQREFFPTLNQSAERGVREVRDLPLLLLRHKLQVIPGRQCPHNLSSLEEEAARRVRKRKSFLYMHKLYQAMATETERADLMEDMSSANWAIRAYAPVQRTQHSVLFRRTPDNQCHMTRLEFLISAEDRENSGQNITISATVQG</sequence>